<accession>A0A0A9B6M5</accession>
<feature type="transmembrane region" description="Helical" evidence="1">
    <location>
        <begin position="17"/>
        <end position="35"/>
    </location>
</feature>
<sequence length="45" mass="5098">MTRNCCKENCGFGVNDSTLYFFGIIIGICSLRYFYPFSARGSCEL</sequence>
<name>A0A0A9B6M5_ARUDO</name>
<reference evidence="2" key="1">
    <citation type="submission" date="2014-09" db="EMBL/GenBank/DDBJ databases">
        <authorList>
            <person name="Magalhaes I.L.F."/>
            <person name="Oliveira U."/>
            <person name="Santos F.R."/>
            <person name="Vidigal T.H.D.A."/>
            <person name="Brescovit A.D."/>
            <person name="Santos A.J."/>
        </authorList>
    </citation>
    <scope>NUCLEOTIDE SEQUENCE</scope>
    <source>
        <tissue evidence="2">Shoot tissue taken approximately 20 cm above the soil surface</tissue>
    </source>
</reference>
<protein>
    <submittedName>
        <fullName evidence="2">Uncharacterized protein</fullName>
    </submittedName>
</protein>
<keyword evidence="1" id="KW-1133">Transmembrane helix</keyword>
<keyword evidence="1" id="KW-0472">Membrane</keyword>
<keyword evidence="1" id="KW-0812">Transmembrane</keyword>
<evidence type="ECO:0000256" key="1">
    <source>
        <dbReference type="SAM" id="Phobius"/>
    </source>
</evidence>
<proteinExistence type="predicted"/>
<reference evidence="2" key="2">
    <citation type="journal article" date="2015" name="Data Brief">
        <title>Shoot transcriptome of the giant reed, Arundo donax.</title>
        <authorList>
            <person name="Barrero R.A."/>
            <person name="Guerrero F.D."/>
            <person name="Moolhuijzen P."/>
            <person name="Goolsby J.A."/>
            <person name="Tidwell J."/>
            <person name="Bellgard S.E."/>
            <person name="Bellgard M.I."/>
        </authorList>
    </citation>
    <scope>NUCLEOTIDE SEQUENCE</scope>
    <source>
        <tissue evidence="2">Shoot tissue taken approximately 20 cm above the soil surface</tissue>
    </source>
</reference>
<dbReference type="AlphaFoldDB" id="A0A0A9B6M5"/>
<organism evidence="2">
    <name type="scientific">Arundo donax</name>
    <name type="common">Giant reed</name>
    <name type="synonym">Donax arundinaceus</name>
    <dbReference type="NCBI Taxonomy" id="35708"/>
    <lineage>
        <taxon>Eukaryota</taxon>
        <taxon>Viridiplantae</taxon>
        <taxon>Streptophyta</taxon>
        <taxon>Embryophyta</taxon>
        <taxon>Tracheophyta</taxon>
        <taxon>Spermatophyta</taxon>
        <taxon>Magnoliopsida</taxon>
        <taxon>Liliopsida</taxon>
        <taxon>Poales</taxon>
        <taxon>Poaceae</taxon>
        <taxon>PACMAD clade</taxon>
        <taxon>Arundinoideae</taxon>
        <taxon>Arundineae</taxon>
        <taxon>Arundo</taxon>
    </lineage>
</organism>
<evidence type="ECO:0000313" key="2">
    <source>
        <dbReference type="EMBL" id="JAD59599.1"/>
    </source>
</evidence>
<dbReference type="EMBL" id="GBRH01238296">
    <property type="protein sequence ID" value="JAD59599.1"/>
    <property type="molecule type" value="Transcribed_RNA"/>
</dbReference>